<accession>A0A076EY20</accession>
<evidence type="ECO:0000313" key="7">
    <source>
        <dbReference type="EMBL" id="AII10825.1"/>
    </source>
</evidence>
<dbReference type="SUPFAM" id="SSF55424">
    <property type="entry name" value="FAD/NAD-linked reductases, dimerisation (C-terminal) domain"/>
    <property type="match status" value="1"/>
</dbReference>
<dbReference type="InterPro" id="IPR036188">
    <property type="entry name" value="FAD/NAD-bd_sf"/>
</dbReference>
<keyword evidence="3" id="KW-0274">FAD</keyword>
<dbReference type="Pfam" id="PF07992">
    <property type="entry name" value="Pyr_redox_2"/>
    <property type="match status" value="1"/>
</dbReference>
<dbReference type="EMBL" id="CP008949">
    <property type="protein sequence ID" value="AII10825.1"/>
    <property type="molecule type" value="Genomic_DNA"/>
</dbReference>
<evidence type="ECO:0000256" key="3">
    <source>
        <dbReference type="ARBA" id="ARBA00022827"/>
    </source>
</evidence>
<dbReference type="Gene3D" id="3.30.390.30">
    <property type="match status" value="1"/>
</dbReference>
<feature type="domain" description="Reductase C-terminal" evidence="6">
    <location>
        <begin position="323"/>
        <end position="394"/>
    </location>
</feature>
<dbReference type="Proteomes" id="UP000028488">
    <property type="component" value="Plasmid pPDG2"/>
</dbReference>
<geneLocation type="plasmid" evidence="7 8">
    <name>pPDG2</name>
</geneLocation>
<name>A0A076EY20_RHOOP</name>
<dbReference type="InterPro" id="IPR016156">
    <property type="entry name" value="FAD/NAD-linked_Rdtase_dimer_sf"/>
</dbReference>
<dbReference type="SUPFAM" id="SSF51905">
    <property type="entry name" value="FAD/NAD(P)-binding domain"/>
    <property type="match status" value="2"/>
</dbReference>
<dbReference type="Gene3D" id="3.50.50.60">
    <property type="entry name" value="FAD/NAD(P)-binding domain"/>
    <property type="match status" value="2"/>
</dbReference>
<reference evidence="7 8" key="1">
    <citation type="submission" date="2014-07" db="EMBL/GenBank/DDBJ databases">
        <title>Genome Sequence of Rhodococcus opacus Strain R7, a Biodegrader of Mono- and Polycyclic Aromatic Hydrocarbons.</title>
        <authorList>
            <person name="Di Gennaro P."/>
            <person name="Zampolli J."/>
            <person name="Presti I."/>
            <person name="Cappelletti M."/>
            <person name="D'Ursi P."/>
            <person name="Orro A."/>
            <person name="Mezzelani A."/>
            <person name="Milanesi L."/>
        </authorList>
    </citation>
    <scope>NUCLEOTIDE SEQUENCE [LARGE SCALE GENOMIC DNA]</scope>
    <source>
        <strain evidence="7 8">R7</strain>
        <plasmid evidence="7">pPDG2</plasmid>
    </source>
</reference>
<evidence type="ECO:0000259" key="6">
    <source>
        <dbReference type="Pfam" id="PF14759"/>
    </source>
</evidence>
<dbReference type="PANTHER" id="PTHR43557:SF2">
    <property type="entry name" value="RIESKE DOMAIN-CONTAINING PROTEIN-RELATED"/>
    <property type="match status" value="1"/>
</dbReference>
<evidence type="ECO:0000259" key="5">
    <source>
        <dbReference type="Pfam" id="PF07992"/>
    </source>
</evidence>
<evidence type="ECO:0000313" key="8">
    <source>
        <dbReference type="Proteomes" id="UP000028488"/>
    </source>
</evidence>
<gene>
    <name evidence="7" type="ORF">EP51_42410</name>
</gene>
<dbReference type="PRINTS" id="PR00411">
    <property type="entry name" value="PNDRDTASEI"/>
</dbReference>
<sequence length="410" mass="43340">MTVESLVVVGASLAGLRAAETARKSGFDGAVTLIGAEPHLPYDRPPLSKACLEPAPDGVPDTTFRTEETLREELGIDLRLGAEATALDPAARIVLAGHREIRYDALVIATGARARALPGTEHLAGVHTLRTVDDAEAVRARLDAGARTVIIGAGFIGSEVASGARKRGLDVTVVEAQPVPLVRAVGSEMGQACARLHQTNGTDLRCGAGVESIEGAGSVERVRLTDGTVLDADLVVVGIGADPGTRWLESSGIGLDNGVVCDQYLAAGAPGVYAAGDVARWINPLFGEPMRLEHWTSAAEQAAQAVKNILDPAAPKAYSTVPYFWSDWYDTRIQFVGVPSADEVVVVSGDVEAGRFVALYRRDDRVVGALALNYQTHIMKYRTMIGKSATWSEALHFAAARNAAELSRAR</sequence>
<dbReference type="RefSeq" id="WP_128643120.1">
    <property type="nucleotide sequence ID" value="NZ_CP008949.1"/>
</dbReference>
<dbReference type="InterPro" id="IPR050446">
    <property type="entry name" value="FAD-oxidoreductase/Apoptosis"/>
</dbReference>
<evidence type="ECO:0000256" key="1">
    <source>
        <dbReference type="ARBA" id="ARBA00001974"/>
    </source>
</evidence>
<comment type="cofactor">
    <cofactor evidence="1">
        <name>FAD</name>
        <dbReference type="ChEBI" id="CHEBI:57692"/>
    </cofactor>
</comment>
<evidence type="ECO:0000256" key="2">
    <source>
        <dbReference type="ARBA" id="ARBA00022630"/>
    </source>
</evidence>
<keyword evidence="2" id="KW-0285">Flavoprotein</keyword>
<dbReference type="GO" id="GO:0005737">
    <property type="term" value="C:cytoplasm"/>
    <property type="evidence" value="ECO:0007669"/>
    <property type="project" value="TreeGrafter"/>
</dbReference>
<dbReference type="Pfam" id="PF14759">
    <property type="entry name" value="Reductase_C"/>
    <property type="match status" value="1"/>
</dbReference>
<proteinExistence type="predicted"/>
<dbReference type="PANTHER" id="PTHR43557">
    <property type="entry name" value="APOPTOSIS-INDUCING FACTOR 1"/>
    <property type="match status" value="1"/>
</dbReference>
<keyword evidence="7" id="KW-0614">Plasmid</keyword>
<dbReference type="AlphaFoldDB" id="A0A076EY20"/>
<evidence type="ECO:0000256" key="4">
    <source>
        <dbReference type="ARBA" id="ARBA00023002"/>
    </source>
</evidence>
<organism evidence="7 8">
    <name type="scientific">Rhodococcus opacus</name>
    <name type="common">Nocardia opaca</name>
    <dbReference type="NCBI Taxonomy" id="37919"/>
    <lineage>
        <taxon>Bacteria</taxon>
        <taxon>Bacillati</taxon>
        <taxon>Actinomycetota</taxon>
        <taxon>Actinomycetes</taxon>
        <taxon>Mycobacteriales</taxon>
        <taxon>Nocardiaceae</taxon>
        <taxon>Rhodococcus</taxon>
    </lineage>
</organism>
<dbReference type="InterPro" id="IPR028202">
    <property type="entry name" value="Reductase_C"/>
</dbReference>
<dbReference type="GO" id="GO:0016651">
    <property type="term" value="F:oxidoreductase activity, acting on NAD(P)H"/>
    <property type="evidence" value="ECO:0007669"/>
    <property type="project" value="TreeGrafter"/>
</dbReference>
<dbReference type="PRINTS" id="PR00368">
    <property type="entry name" value="FADPNR"/>
</dbReference>
<keyword evidence="4" id="KW-0560">Oxidoreductase</keyword>
<feature type="domain" description="FAD/NAD(P)-binding" evidence="5">
    <location>
        <begin position="5"/>
        <end position="302"/>
    </location>
</feature>
<protein>
    <submittedName>
        <fullName evidence="7">Pyridine nucleotide-disulfide oxidoreductase</fullName>
    </submittedName>
</protein>
<dbReference type="InterPro" id="IPR023753">
    <property type="entry name" value="FAD/NAD-binding_dom"/>
</dbReference>